<dbReference type="Proteomes" id="UP000199598">
    <property type="component" value="Unassembled WGS sequence"/>
</dbReference>
<keyword evidence="1" id="KW-1133">Transmembrane helix</keyword>
<feature type="transmembrane region" description="Helical" evidence="1">
    <location>
        <begin position="59"/>
        <end position="80"/>
    </location>
</feature>
<evidence type="ECO:0000313" key="3">
    <source>
        <dbReference type="Proteomes" id="UP000199598"/>
    </source>
</evidence>
<evidence type="ECO:0000313" key="2">
    <source>
        <dbReference type="EMBL" id="SFK22001.1"/>
    </source>
</evidence>
<dbReference type="RefSeq" id="WP_093518055.1">
    <property type="nucleotide sequence ID" value="NZ_FOSK01000003.1"/>
</dbReference>
<dbReference type="EMBL" id="FOSK01000003">
    <property type="protein sequence ID" value="SFK22001.1"/>
    <property type="molecule type" value="Genomic_DNA"/>
</dbReference>
<keyword evidence="3" id="KW-1185">Reference proteome</keyword>
<accession>A0A1I3XSH0</accession>
<gene>
    <name evidence="2" type="ORF">SAMN04488518_103100</name>
</gene>
<comment type="caution">
    <text evidence="2">The sequence shown here is derived from an EMBL/GenBank/DDBJ whole genome shotgun (WGS) entry which is preliminary data.</text>
</comment>
<evidence type="ECO:0008006" key="4">
    <source>
        <dbReference type="Google" id="ProtNLM"/>
    </source>
</evidence>
<sequence>MKHIDIFEIYKELYFHEIQMRESINSRIQIPAAIIVSNIGVLSYMLSNVTPTSADFYTAWILLMILNAILLSFSITYLIFAWHGSEYRFLPSSGATREYAKTLEKHYADYEDAENLTSNAIYNYLIDKYITCTDTNSKSNDNRSYNIHFSNRFLSLSLFLTLITFGCFHLGSLKKEFHDSTYKIELTNPSSAGNTK</sequence>
<keyword evidence="1" id="KW-0812">Transmembrane</keyword>
<feature type="transmembrane region" description="Helical" evidence="1">
    <location>
        <begin position="153"/>
        <end position="171"/>
    </location>
</feature>
<name>A0A1I3XSH0_9HYPH</name>
<feature type="transmembrane region" description="Helical" evidence="1">
    <location>
        <begin position="28"/>
        <end position="47"/>
    </location>
</feature>
<evidence type="ECO:0000256" key="1">
    <source>
        <dbReference type="SAM" id="Phobius"/>
    </source>
</evidence>
<protein>
    <recommendedName>
        <fullName evidence="4">SMODS and SLOG-associating 2TM effector domain-containing protein</fullName>
    </recommendedName>
</protein>
<organism evidence="2 3">
    <name type="scientific">Pseudovibrio ascidiaceicola</name>
    <dbReference type="NCBI Taxonomy" id="285279"/>
    <lineage>
        <taxon>Bacteria</taxon>
        <taxon>Pseudomonadati</taxon>
        <taxon>Pseudomonadota</taxon>
        <taxon>Alphaproteobacteria</taxon>
        <taxon>Hyphomicrobiales</taxon>
        <taxon>Stappiaceae</taxon>
        <taxon>Pseudovibrio</taxon>
    </lineage>
</organism>
<proteinExistence type="predicted"/>
<reference evidence="2 3" key="1">
    <citation type="submission" date="2016-10" db="EMBL/GenBank/DDBJ databases">
        <authorList>
            <person name="Varghese N."/>
            <person name="Submissions S."/>
        </authorList>
    </citation>
    <scope>NUCLEOTIDE SEQUENCE [LARGE SCALE GENOMIC DNA]</scope>
    <source>
        <strain evidence="2 3">DSM 16392</strain>
    </source>
</reference>
<keyword evidence="1" id="KW-0472">Membrane</keyword>